<dbReference type="InterPro" id="IPR019052">
    <property type="entry name" value="DUF2383"/>
</dbReference>
<dbReference type="OrthoDB" id="7166292at2"/>
<dbReference type="Proteomes" id="UP000199356">
    <property type="component" value="Unassembled WGS sequence"/>
</dbReference>
<keyword evidence="3" id="KW-1185">Reference proteome</keyword>
<dbReference type="EMBL" id="FOXA01000003">
    <property type="protein sequence ID" value="SFP15472.1"/>
    <property type="molecule type" value="Genomic_DNA"/>
</dbReference>
<dbReference type="SUPFAM" id="SSF47240">
    <property type="entry name" value="Ferritin-like"/>
    <property type="match status" value="1"/>
</dbReference>
<dbReference type="STRING" id="441119.SAMN04488047_10345"/>
<evidence type="ECO:0000313" key="2">
    <source>
        <dbReference type="EMBL" id="SFP15472.1"/>
    </source>
</evidence>
<protein>
    <recommendedName>
        <fullName evidence="1">DUF2383 domain-containing protein</fullName>
    </recommendedName>
</protein>
<evidence type="ECO:0000259" key="1">
    <source>
        <dbReference type="Pfam" id="PF09537"/>
    </source>
</evidence>
<dbReference type="InterPro" id="IPR012347">
    <property type="entry name" value="Ferritin-like"/>
</dbReference>
<feature type="domain" description="DUF2383" evidence="1">
    <location>
        <begin position="17"/>
        <end position="116"/>
    </location>
</feature>
<dbReference type="CDD" id="cd00657">
    <property type="entry name" value="Ferritin_like"/>
    <property type="match status" value="1"/>
</dbReference>
<dbReference type="RefSeq" id="WP_093418812.1">
    <property type="nucleotide sequence ID" value="NZ_FOXA01000003.1"/>
</dbReference>
<sequence length="149" mass="16458">MVTTVGRESDIRDLVTNLILLERDAIAAYDTCIEKLDNPTLADTIRDFRGDHLQHLDTLQTMAREAGAEAPADGDAKQMMTTGKVTLADMMGDGAVLKAMKTNEDDTVTAYERAANHQDAVPASKAFFEKALADEQRHRAWMERTAESM</sequence>
<dbReference type="InterPro" id="IPR009078">
    <property type="entry name" value="Ferritin-like_SF"/>
</dbReference>
<organism evidence="2 3">
    <name type="scientific">Tranquillimonas alkanivorans</name>
    <dbReference type="NCBI Taxonomy" id="441119"/>
    <lineage>
        <taxon>Bacteria</taxon>
        <taxon>Pseudomonadati</taxon>
        <taxon>Pseudomonadota</taxon>
        <taxon>Alphaproteobacteria</taxon>
        <taxon>Rhodobacterales</taxon>
        <taxon>Roseobacteraceae</taxon>
        <taxon>Tranquillimonas</taxon>
    </lineage>
</organism>
<gene>
    <name evidence="2" type="ORF">SAMN04488047_10345</name>
</gene>
<accession>A0A1I5N1H1</accession>
<name>A0A1I5N1H1_9RHOB</name>
<dbReference type="AlphaFoldDB" id="A0A1I5N1H1"/>
<evidence type="ECO:0000313" key="3">
    <source>
        <dbReference type="Proteomes" id="UP000199356"/>
    </source>
</evidence>
<dbReference type="Pfam" id="PF09537">
    <property type="entry name" value="DUF2383"/>
    <property type="match status" value="1"/>
</dbReference>
<reference evidence="2 3" key="1">
    <citation type="submission" date="2016-10" db="EMBL/GenBank/DDBJ databases">
        <authorList>
            <person name="de Groot N.N."/>
        </authorList>
    </citation>
    <scope>NUCLEOTIDE SEQUENCE [LARGE SCALE GENOMIC DNA]</scope>
    <source>
        <strain evidence="2 3">DSM 19547</strain>
    </source>
</reference>
<proteinExistence type="predicted"/>
<dbReference type="Gene3D" id="1.20.1260.10">
    <property type="match status" value="1"/>
</dbReference>